<sequence>MRDLVAHMRIFNRCYVEREDAPFRNAQDKFIQKQNAELNSLSTKFVSTDAEVHLNKDAFHLCSDLQAKVYPWIHDSFPIYQRHTGDILRSPPRMSKYVSEHEVISATDHKYSSGKGIKKPVHSALTDNKQCWINEFKNKISGKGIVIPFTLTSFEDTLNLIHLLRALGNKYPVQIVYYSDMTKEHKEKLVDAARRPFTDMPQSFSKVSDLIDKLALDHKTNGFIPLELWLVDASSMVSEHFQTRLSTVPIIAWASVVNSFEEFILMDPLASPLQNPKYFFDLPEYRQKVHTSTETEHGRREISTMRNSLTKCHPL</sequence>
<keyword evidence="7" id="KW-0735">Signal-anchor</keyword>
<protein>
    <submittedName>
        <fullName evidence="13">CIC11C00000003655</fullName>
    </submittedName>
</protein>
<comment type="similarity">
    <text evidence="3">Belongs to the MNN1/MNT family.</text>
</comment>
<evidence type="ECO:0000256" key="7">
    <source>
        <dbReference type="ARBA" id="ARBA00022968"/>
    </source>
</evidence>
<keyword evidence="10" id="KW-0472">Membrane</keyword>
<accession>A0A1L0BNU0</accession>
<comment type="subcellular location">
    <subcellularLocation>
        <location evidence="1">Golgi apparatus membrane</location>
        <topology evidence="1">Single-pass type II membrane protein</topology>
    </subcellularLocation>
</comment>
<evidence type="ECO:0000313" key="13">
    <source>
        <dbReference type="EMBL" id="SGZ52939.1"/>
    </source>
</evidence>
<evidence type="ECO:0000256" key="5">
    <source>
        <dbReference type="ARBA" id="ARBA00022679"/>
    </source>
</evidence>
<evidence type="ECO:0000256" key="11">
    <source>
        <dbReference type="ARBA" id="ARBA00023180"/>
    </source>
</evidence>
<evidence type="ECO:0000256" key="2">
    <source>
        <dbReference type="ARBA" id="ARBA00004922"/>
    </source>
</evidence>
<proteinExistence type="inferred from homology"/>
<keyword evidence="11" id="KW-0325">Glycoprotein</keyword>
<dbReference type="PANTHER" id="PTHR31392:SF1">
    <property type="entry name" value="ALPHA-1,3-MANNOSYLTRANSFERASE MNN1-RELATED"/>
    <property type="match status" value="1"/>
</dbReference>
<dbReference type="PANTHER" id="PTHR31392">
    <property type="entry name" value="ALPHA-1,3-MANNOSYLTRANSFERASE MNN1-RELATED"/>
    <property type="match status" value="1"/>
</dbReference>
<evidence type="ECO:0000256" key="9">
    <source>
        <dbReference type="ARBA" id="ARBA00023034"/>
    </source>
</evidence>
<dbReference type="AlphaFoldDB" id="A0A1L0BNU0"/>
<evidence type="ECO:0000313" key="14">
    <source>
        <dbReference type="Proteomes" id="UP000182259"/>
    </source>
</evidence>
<dbReference type="Pfam" id="PF11051">
    <property type="entry name" value="Mannosyl_trans3"/>
    <property type="match status" value="1"/>
</dbReference>
<dbReference type="GO" id="GO:0006493">
    <property type="term" value="P:protein O-linked glycosylation"/>
    <property type="evidence" value="ECO:0007669"/>
    <property type="project" value="TreeGrafter"/>
</dbReference>
<keyword evidence="8" id="KW-1133">Transmembrane helix</keyword>
<dbReference type="EMBL" id="LT635766">
    <property type="protein sequence ID" value="SGZ52939.1"/>
    <property type="molecule type" value="Genomic_DNA"/>
</dbReference>
<gene>
    <name evidence="13" type="ORF">SAMEA4029009_CIC11G00000003655</name>
</gene>
<keyword evidence="4" id="KW-0328">Glycosyltransferase</keyword>
<keyword evidence="6" id="KW-0812">Transmembrane</keyword>
<evidence type="ECO:0000256" key="1">
    <source>
        <dbReference type="ARBA" id="ARBA00004323"/>
    </source>
</evidence>
<feature type="compositionally biased region" description="Basic and acidic residues" evidence="12">
    <location>
        <begin position="291"/>
        <end position="303"/>
    </location>
</feature>
<feature type="region of interest" description="Disordered" evidence="12">
    <location>
        <begin position="291"/>
        <end position="315"/>
    </location>
</feature>
<dbReference type="SUPFAM" id="SSF53448">
    <property type="entry name" value="Nucleotide-diphospho-sugar transferases"/>
    <property type="match status" value="1"/>
</dbReference>
<keyword evidence="9" id="KW-0333">Golgi apparatus</keyword>
<comment type="pathway">
    <text evidence="2">Protein modification; protein glycosylation.</text>
</comment>
<evidence type="ECO:0000256" key="6">
    <source>
        <dbReference type="ARBA" id="ARBA00022692"/>
    </source>
</evidence>
<evidence type="ECO:0000256" key="3">
    <source>
        <dbReference type="ARBA" id="ARBA00009105"/>
    </source>
</evidence>
<dbReference type="InterPro" id="IPR029044">
    <property type="entry name" value="Nucleotide-diphossugar_trans"/>
</dbReference>
<reference evidence="13 14" key="1">
    <citation type="submission" date="2016-10" db="EMBL/GenBank/DDBJ databases">
        <authorList>
            <person name="de Groot N.N."/>
        </authorList>
    </citation>
    <scope>NUCLEOTIDE SEQUENCE [LARGE SCALE GENOMIC DNA]</scope>
    <source>
        <strain evidence="13 14">PYCC 4715</strain>
    </source>
</reference>
<keyword evidence="5" id="KW-0808">Transferase</keyword>
<organism evidence="13 14">
    <name type="scientific">Sungouiella intermedia</name>
    <dbReference type="NCBI Taxonomy" id="45354"/>
    <lineage>
        <taxon>Eukaryota</taxon>
        <taxon>Fungi</taxon>
        <taxon>Dikarya</taxon>
        <taxon>Ascomycota</taxon>
        <taxon>Saccharomycotina</taxon>
        <taxon>Pichiomycetes</taxon>
        <taxon>Metschnikowiaceae</taxon>
        <taxon>Sungouiella</taxon>
    </lineage>
</organism>
<dbReference type="InterPro" id="IPR022751">
    <property type="entry name" value="Alpha_mannosyltransferase"/>
</dbReference>
<dbReference type="GO" id="GO:0000033">
    <property type="term" value="F:alpha-1,3-mannosyltransferase activity"/>
    <property type="evidence" value="ECO:0007669"/>
    <property type="project" value="TreeGrafter"/>
</dbReference>
<dbReference type="GO" id="GO:0000139">
    <property type="term" value="C:Golgi membrane"/>
    <property type="evidence" value="ECO:0007669"/>
    <property type="project" value="UniProtKB-SubCell"/>
</dbReference>
<name>A0A1L0BNU0_9ASCO</name>
<dbReference type="Proteomes" id="UP000182259">
    <property type="component" value="Chromosome III"/>
</dbReference>
<evidence type="ECO:0000256" key="4">
    <source>
        <dbReference type="ARBA" id="ARBA00022676"/>
    </source>
</evidence>
<evidence type="ECO:0000256" key="12">
    <source>
        <dbReference type="SAM" id="MobiDB-lite"/>
    </source>
</evidence>
<evidence type="ECO:0000256" key="8">
    <source>
        <dbReference type="ARBA" id="ARBA00022989"/>
    </source>
</evidence>
<feature type="compositionally biased region" description="Polar residues" evidence="12">
    <location>
        <begin position="304"/>
        <end position="315"/>
    </location>
</feature>
<evidence type="ECO:0000256" key="10">
    <source>
        <dbReference type="ARBA" id="ARBA00023136"/>
    </source>
</evidence>
<dbReference type="GO" id="GO:0046354">
    <property type="term" value="P:mannan biosynthetic process"/>
    <property type="evidence" value="ECO:0007669"/>
    <property type="project" value="UniProtKB-ARBA"/>
</dbReference>